<name>A0A915BUW9_PARUN</name>
<reference evidence="2" key="1">
    <citation type="submission" date="2022-11" db="UniProtKB">
        <authorList>
            <consortium name="WormBaseParasite"/>
        </authorList>
    </citation>
    <scope>IDENTIFICATION</scope>
</reference>
<dbReference type="AlphaFoldDB" id="A0A915BUW9"/>
<evidence type="ECO:0000313" key="1">
    <source>
        <dbReference type="Proteomes" id="UP000887569"/>
    </source>
</evidence>
<evidence type="ECO:0000313" key="2">
    <source>
        <dbReference type="WBParaSite" id="PgR061_g005_t01"/>
    </source>
</evidence>
<proteinExistence type="predicted"/>
<keyword evidence="1" id="KW-1185">Reference proteome</keyword>
<sequence length="90" mass="10515">MADHPNGGLQVIDRARKASELVENREQMADDVKKLHQAGHRSPTIVFDEVEQILTQLNMMNKDTNYHIIEMMVEEKLAEEDRIRGLWKEE</sequence>
<organism evidence="1 2">
    <name type="scientific">Parascaris univalens</name>
    <name type="common">Nematode worm</name>
    <dbReference type="NCBI Taxonomy" id="6257"/>
    <lineage>
        <taxon>Eukaryota</taxon>
        <taxon>Metazoa</taxon>
        <taxon>Ecdysozoa</taxon>
        <taxon>Nematoda</taxon>
        <taxon>Chromadorea</taxon>
        <taxon>Rhabditida</taxon>
        <taxon>Spirurina</taxon>
        <taxon>Ascaridomorpha</taxon>
        <taxon>Ascaridoidea</taxon>
        <taxon>Ascarididae</taxon>
        <taxon>Parascaris</taxon>
    </lineage>
</organism>
<dbReference type="Proteomes" id="UP000887569">
    <property type="component" value="Unplaced"/>
</dbReference>
<protein>
    <submittedName>
        <fullName evidence="2">Uncharacterized protein</fullName>
    </submittedName>
</protein>
<accession>A0A915BUW9</accession>
<dbReference type="WBParaSite" id="PgR061_g005_t01">
    <property type="protein sequence ID" value="PgR061_g005_t01"/>
    <property type="gene ID" value="PgR061_g005"/>
</dbReference>